<comment type="function">
    <text evidence="1">The transhydrogenation between NADH and NADP is coupled to respiration and ATP hydrolysis and functions as a proton pump across the membrane.</text>
</comment>
<organism evidence="10 11">
    <name type="scientific">Candidatus Muproteobacteria bacterium RBG_16_65_31</name>
    <dbReference type="NCBI Taxonomy" id="1817759"/>
    <lineage>
        <taxon>Bacteria</taxon>
        <taxon>Pseudomonadati</taxon>
        <taxon>Pseudomonadota</taxon>
        <taxon>Candidatus Muproteobacteria</taxon>
    </lineage>
</organism>
<sequence>MQVGIPKESMHDETRVAATPETVKKLRAAGLGIAVEQGAGIGSHFTDEAYRAAGAEVVDHARALAADVVFKIHKPTFDEIQRLKRGAVLISLLDMCHDDGTFDALAAQGVDSFALEMMPRLSRAQTMDVLSSQANIAGYRAVLEAARLYGRFFPMMMTSAGSAKPARVVVLGAGVAGLQAIATARRLGGQVWAYDVRPEVREQVQSLGAKFIEFDLGESGAGAGGYAKQLSPEAQKKQQHLLQEELKKADIIVSTALIPCMPAPVLITEDAVKGMHEGAVIVDMAAATGGNCPLTEADQIVIKHGVILCGFTNFPALMPSDASNFFARNVMNFLVQMLEQADGAWRFKDFFADELSSMTLITHQGKVRFETTKTAKKKAG</sequence>
<evidence type="ECO:0000259" key="8">
    <source>
        <dbReference type="SMART" id="SM01002"/>
    </source>
</evidence>
<evidence type="ECO:0000313" key="11">
    <source>
        <dbReference type="Proteomes" id="UP000179344"/>
    </source>
</evidence>
<dbReference type="NCBIfam" id="NF006942">
    <property type="entry name" value="PRK09424.1"/>
    <property type="match status" value="1"/>
</dbReference>
<evidence type="ECO:0000256" key="2">
    <source>
        <dbReference type="ARBA" id="ARBA00012943"/>
    </source>
</evidence>
<dbReference type="SUPFAM" id="SSF52283">
    <property type="entry name" value="Formate/glycerate dehydrogenase catalytic domain-like"/>
    <property type="match status" value="1"/>
</dbReference>
<comment type="catalytic activity">
    <reaction evidence="7">
        <text>NAD(+) + NADPH + H(+)(in) = NADH + NADP(+) + H(+)(out)</text>
        <dbReference type="Rhea" id="RHEA:47992"/>
        <dbReference type="ChEBI" id="CHEBI:15378"/>
        <dbReference type="ChEBI" id="CHEBI:57540"/>
        <dbReference type="ChEBI" id="CHEBI:57783"/>
        <dbReference type="ChEBI" id="CHEBI:57945"/>
        <dbReference type="ChEBI" id="CHEBI:58349"/>
        <dbReference type="EC" id="7.1.1.1"/>
    </reaction>
</comment>
<name>A0A1F6TGA4_9PROT</name>
<keyword evidence="5" id="KW-1278">Translocase</keyword>
<dbReference type="CDD" id="cd05304">
    <property type="entry name" value="Rubrum_tdh"/>
    <property type="match status" value="1"/>
</dbReference>
<evidence type="ECO:0000256" key="1">
    <source>
        <dbReference type="ARBA" id="ARBA00003943"/>
    </source>
</evidence>
<evidence type="ECO:0000256" key="4">
    <source>
        <dbReference type="ARBA" id="ARBA00022857"/>
    </source>
</evidence>
<dbReference type="GO" id="GO:0050661">
    <property type="term" value="F:NADP binding"/>
    <property type="evidence" value="ECO:0007669"/>
    <property type="project" value="TreeGrafter"/>
</dbReference>
<dbReference type="GO" id="GO:0006740">
    <property type="term" value="P:NADPH regeneration"/>
    <property type="evidence" value="ECO:0007669"/>
    <property type="project" value="TreeGrafter"/>
</dbReference>
<dbReference type="InterPro" id="IPR007698">
    <property type="entry name" value="AlaDH/PNT_NAD(H)-bd"/>
</dbReference>
<dbReference type="Proteomes" id="UP000179344">
    <property type="component" value="Unassembled WGS sequence"/>
</dbReference>
<reference evidence="10 11" key="1">
    <citation type="journal article" date="2016" name="Nat. Commun.">
        <title>Thousands of microbial genomes shed light on interconnected biogeochemical processes in an aquifer system.</title>
        <authorList>
            <person name="Anantharaman K."/>
            <person name="Brown C.T."/>
            <person name="Hug L.A."/>
            <person name="Sharon I."/>
            <person name="Castelle C.J."/>
            <person name="Probst A.J."/>
            <person name="Thomas B.C."/>
            <person name="Singh A."/>
            <person name="Wilkins M.J."/>
            <person name="Karaoz U."/>
            <person name="Brodie E.L."/>
            <person name="Williams K.H."/>
            <person name="Hubbard S.S."/>
            <person name="Banfield J.F."/>
        </authorList>
    </citation>
    <scope>NUCLEOTIDE SEQUENCE [LARGE SCALE GENOMIC DNA]</scope>
</reference>
<dbReference type="PANTHER" id="PTHR10160">
    <property type="entry name" value="NAD(P) TRANSHYDROGENASE"/>
    <property type="match status" value="1"/>
</dbReference>
<evidence type="ECO:0000256" key="7">
    <source>
        <dbReference type="ARBA" id="ARBA00048202"/>
    </source>
</evidence>
<gene>
    <name evidence="10" type="ORF">A2V92_04360</name>
</gene>
<proteinExistence type="predicted"/>
<dbReference type="InterPro" id="IPR007886">
    <property type="entry name" value="AlaDH/PNT_N"/>
</dbReference>
<dbReference type="EC" id="7.1.1.1" evidence="2"/>
<dbReference type="PANTHER" id="PTHR10160:SF19">
    <property type="entry name" value="PROTON-TRANSLOCATING NAD(P)(+) TRANSHYDROGENASE"/>
    <property type="match status" value="1"/>
</dbReference>
<dbReference type="InterPro" id="IPR036291">
    <property type="entry name" value="NAD(P)-bd_dom_sf"/>
</dbReference>
<keyword evidence="3" id="KW-0547">Nucleotide-binding</keyword>
<dbReference type="GO" id="GO:0005886">
    <property type="term" value="C:plasma membrane"/>
    <property type="evidence" value="ECO:0007669"/>
    <property type="project" value="TreeGrafter"/>
</dbReference>
<evidence type="ECO:0000256" key="5">
    <source>
        <dbReference type="ARBA" id="ARBA00022967"/>
    </source>
</evidence>
<evidence type="ECO:0000256" key="3">
    <source>
        <dbReference type="ARBA" id="ARBA00022741"/>
    </source>
</evidence>
<keyword evidence="6" id="KW-0520">NAD</keyword>
<feature type="domain" description="Alanine dehydrogenase/pyridine nucleotide transhydrogenase NAD(H)-binding" evidence="8">
    <location>
        <begin position="146"/>
        <end position="310"/>
    </location>
</feature>
<protein>
    <recommendedName>
        <fullName evidence="2">proton-translocating NAD(P)(+) transhydrogenase</fullName>
        <ecNumber evidence="2">7.1.1.1</ecNumber>
    </recommendedName>
</protein>
<dbReference type="EMBL" id="MFST01000074">
    <property type="protein sequence ID" value="OGI44167.1"/>
    <property type="molecule type" value="Genomic_DNA"/>
</dbReference>
<accession>A0A1F6TGA4</accession>
<keyword evidence="4" id="KW-0521">NADP</keyword>
<dbReference type="SMART" id="SM01003">
    <property type="entry name" value="AlaDh_PNT_N"/>
    <property type="match status" value="1"/>
</dbReference>
<dbReference type="Gene3D" id="3.40.50.720">
    <property type="entry name" value="NAD(P)-binding Rossmann-like Domain"/>
    <property type="match status" value="2"/>
</dbReference>
<dbReference type="Pfam" id="PF05222">
    <property type="entry name" value="AlaDh_PNT_N"/>
    <property type="match status" value="1"/>
</dbReference>
<dbReference type="GO" id="GO:0008750">
    <property type="term" value="F:proton-translocating NAD(P)+ transhydrogenase activity"/>
    <property type="evidence" value="ECO:0007669"/>
    <property type="project" value="UniProtKB-EC"/>
</dbReference>
<dbReference type="Pfam" id="PF01262">
    <property type="entry name" value="AlaDh_PNT_C"/>
    <property type="match status" value="1"/>
</dbReference>
<evidence type="ECO:0000256" key="6">
    <source>
        <dbReference type="ARBA" id="ARBA00023027"/>
    </source>
</evidence>
<dbReference type="SUPFAM" id="SSF51735">
    <property type="entry name" value="NAD(P)-binding Rossmann-fold domains"/>
    <property type="match status" value="1"/>
</dbReference>
<comment type="caution">
    <text evidence="10">The sequence shown here is derived from an EMBL/GenBank/DDBJ whole genome shotgun (WGS) entry which is preliminary data.</text>
</comment>
<dbReference type="SMART" id="SM01002">
    <property type="entry name" value="AlaDh_PNT_C"/>
    <property type="match status" value="1"/>
</dbReference>
<dbReference type="AlphaFoldDB" id="A0A1F6TGA4"/>
<feature type="domain" description="Alanine dehydrogenase/pyridine nucleotide transhydrogenase N-terminal" evidence="9">
    <location>
        <begin position="4"/>
        <end position="137"/>
    </location>
</feature>
<evidence type="ECO:0000313" key="10">
    <source>
        <dbReference type="EMBL" id="OGI44167.1"/>
    </source>
</evidence>
<evidence type="ECO:0000259" key="9">
    <source>
        <dbReference type="SMART" id="SM01003"/>
    </source>
</evidence>